<comment type="caution">
    <text evidence="1">The sequence shown here is derived from an EMBL/GenBank/DDBJ whole genome shotgun (WGS) entry which is preliminary data.</text>
</comment>
<proteinExistence type="predicted"/>
<dbReference type="Proteomes" id="UP000005926">
    <property type="component" value="Unassembled WGS sequence"/>
</dbReference>
<protein>
    <submittedName>
        <fullName evidence="1">Uncharacterized protein</fullName>
    </submittedName>
</protein>
<evidence type="ECO:0000313" key="2">
    <source>
        <dbReference type="Proteomes" id="UP000005926"/>
    </source>
</evidence>
<reference evidence="1 2" key="1">
    <citation type="submission" date="2009-08" db="EMBL/GenBank/DDBJ databases">
        <authorList>
            <person name="Muzny D."/>
            <person name="Qin X."/>
            <person name="Deng J."/>
            <person name="Jiang H."/>
            <person name="Liu Y."/>
            <person name="Qu J."/>
            <person name="Song X.-Z."/>
            <person name="Zhang L."/>
            <person name="Thornton R."/>
            <person name="Coyle M."/>
            <person name="Francisco L."/>
            <person name="Jackson L."/>
            <person name="Javaid M."/>
            <person name="Korchina V."/>
            <person name="Kovar C."/>
            <person name="Mata R."/>
            <person name="Mathew T."/>
            <person name="Ngo R."/>
            <person name="Nguyen L."/>
            <person name="Nguyen N."/>
            <person name="Okwuonu G."/>
            <person name="Ongeri F."/>
            <person name="Pham C."/>
            <person name="Simmons D."/>
            <person name="Wilczek-Boney K."/>
            <person name="Hale W."/>
            <person name="Jakkamsetti A."/>
            <person name="Pham P."/>
            <person name="Ruth R."/>
            <person name="San Lucas F."/>
            <person name="Warren J."/>
            <person name="Zhang J."/>
            <person name="Zhao Z."/>
            <person name="Zhou C."/>
            <person name="Zhu D."/>
            <person name="Lee S."/>
            <person name="Bess C."/>
            <person name="Blankenburg K."/>
            <person name="Forbes L."/>
            <person name="Fu Q."/>
            <person name="Gubbala S."/>
            <person name="Hirani K."/>
            <person name="Jayaseelan J.C."/>
            <person name="Lara F."/>
            <person name="Munidasa M."/>
            <person name="Palculict T."/>
            <person name="Patil S."/>
            <person name="Pu L.-L."/>
            <person name="Saada N."/>
            <person name="Tang L."/>
            <person name="Weissenberger G."/>
            <person name="Zhu Y."/>
            <person name="Hemphill L."/>
            <person name="Shang Y."/>
            <person name="Youmans B."/>
            <person name="Ayvaz T."/>
            <person name="Ross M."/>
            <person name="Santibanez J."/>
            <person name="Aqrawi P."/>
            <person name="Gross S."/>
            <person name="Joshi V."/>
            <person name="Fowler G."/>
            <person name="Nazareth L."/>
            <person name="Reid J."/>
            <person name="Worley K."/>
            <person name="Petrosino J."/>
            <person name="Highlander S."/>
            <person name="Gibbs R."/>
        </authorList>
    </citation>
    <scope>NUCLEOTIDE SEQUENCE [LARGE SCALE GENOMIC DNA]</scope>
    <source>
        <strain evidence="1 2">ATCC 49175</strain>
    </source>
</reference>
<evidence type="ECO:0000313" key="1">
    <source>
        <dbReference type="EMBL" id="EEW36404.1"/>
    </source>
</evidence>
<dbReference type="EMBL" id="ACKZ01000029">
    <property type="protein sequence ID" value="EEW36404.1"/>
    <property type="molecule type" value="Genomic_DNA"/>
</dbReference>
<gene>
    <name evidence="1" type="ORF">HMPREF0444_1752</name>
</gene>
<dbReference type="AlphaFoldDB" id="C8NIK7"/>
<sequence>MMFFSFLSELFQLKKAINQGLDSIIAIIASVLETNYCLWGFYSLEAV</sequence>
<keyword evidence="2" id="KW-1185">Reference proteome</keyword>
<accession>C8NIK7</accession>
<dbReference type="HOGENOM" id="CLU_3168617_0_0_9"/>
<name>C8NIK7_9LACT</name>
<organism evidence="1 2">
    <name type="scientific">Granulicatella adiacens ATCC 49175</name>
    <dbReference type="NCBI Taxonomy" id="638301"/>
    <lineage>
        <taxon>Bacteria</taxon>
        <taxon>Bacillati</taxon>
        <taxon>Bacillota</taxon>
        <taxon>Bacilli</taxon>
        <taxon>Lactobacillales</taxon>
        <taxon>Carnobacteriaceae</taxon>
        <taxon>Granulicatella</taxon>
    </lineage>
</organism>